<gene>
    <name evidence="1" type="ordered locus">Fisuc_0936</name>
    <name evidence="2" type="ordered locus">FSU_1384</name>
</gene>
<organism evidence="2 3">
    <name type="scientific">Fibrobacter succinogenes (strain ATCC 19169 / S85)</name>
    <dbReference type="NCBI Taxonomy" id="59374"/>
    <lineage>
        <taxon>Bacteria</taxon>
        <taxon>Pseudomonadati</taxon>
        <taxon>Fibrobacterota</taxon>
        <taxon>Fibrobacteria</taxon>
        <taxon>Fibrobacterales</taxon>
        <taxon>Fibrobacteraceae</taxon>
        <taxon>Fibrobacter</taxon>
    </lineage>
</organism>
<keyword evidence="4" id="KW-1185">Reference proteome</keyword>
<reference evidence="1 4" key="1">
    <citation type="submission" date="2009-10" db="EMBL/GenBank/DDBJ databases">
        <title>Complete sequence of Fibrobacter succinogenes subsp. succinogenes S85.</title>
        <authorList>
            <consortium name="US DOE Joint Genome Institute"/>
            <person name="Lucas S."/>
            <person name="Copeland A."/>
            <person name="Lapidus A."/>
            <person name="Glavina del Rio T."/>
            <person name="Tice H."/>
            <person name="Bruce D."/>
            <person name="Goodwin L."/>
            <person name="Pitluck S."/>
            <person name="Chertkov O."/>
            <person name="Detter J.C."/>
            <person name="Han C."/>
            <person name="Tapia R."/>
            <person name="Larimer F."/>
            <person name="Land M."/>
            <person name="Hauser L."/>
            <person name="Kyrpides N."/>
            <person name="Mikhailova N."/>
            <person name="Weimer P.J."/>
            <person name="Stevenson D.M."/>
            <person name="Boyum J."/>
            <person name="Brumm P.I."/>
            <person name="Mead D."/>
        </authorList>
    </citation>
    <scope>NUCLEOTIDE SEQUENCE [LARGE SCALE GENOMIC DNA]</scope>
    <source>
        <strain evidence="4">ATCC 19169 / S85</strain>
        <strain evidence="1">S85</strain>
    </source>
</reference>
<dbReference type="Proteomes" id="UP000001497">
    <property type="component" value="Chromosome"/>
</dbReference>
<evidence type="ECO:0000313" key="3">
    <source>
        <dbReference type="Proteomes" id="UP000000517"/>
    </source>
</evidence>
<protein>
    <submittedName>
        <fullName evidence="2">Uncharacterized protein</fullName>
    </submittedName>
</protein>
<sequence>MTKSFFPNSAIELTFISPRIGDTTLTQLNANINNLRDFFSENNCEVDLKIIANEEFKSSILIPLCNLTDNIADESELFIRAVKLWKMTEINPGRQNRIRRFNNLAPAQAQVNENLAELRPGFIVKTRLYDLLKSGNLSNEEVSNLQDAAYCRRTFGNLRYPVLKLTDAGRNDNHGRSRYYADDISIRNEHYFVTNDWYDRNMNSLLQYLAEHNI</sequence>
<name>C9RP79_FIBSS</name>
<dbReference type="HOGENOM" id="CLU_1287230_0_0_0"/>
<dbReference type="OrthoDB" id="877111at2"/>
<dbReference type="KEGG" id="fsu:Fisuc_0936"/>
<accession>C9RP79</accession>
<dbReference type="AlphaFoldDB" id="C9RP79"/>
<reference evidence="2" key="3">
    <citation type="submission" date="2010-08" db="EMBL/GenBank/DDBJ databases">
        <authorList>
            <person name="Durkin A.S."/>
            <person name="Nelson K.E."/>
            <person name="Morrison M."/>
            <person name="Forsberg C.W."/>
            <person name="Wilson D.B."/>
            <person name="Russell J.B."/>
            <person name="Cann I.K.O."/>
            <person name="Mackie R.I."/>
            <person name="White B.A."/>
        </authorList>
    </citation>
    <scope>NUCLEOTIDE SEQUENCE</scope>
    <source>
        <strain evidence="2">S85</strain>
    </source>
</reference>
<proteinExistence type="predicted"/>
<dbReference type="RefSeq" id="WP_014545679.1">
    <property type="nucleotide sequence ID" value="NC_013410.1"/>
</dbReference>
<evidence type="ECO:0000313" key="1">
    <source>
        <dbReference type="EMBL" id="ACX74543.1"/>
    </source>
</evidence>
<reference evidence="3" key="2">
    <citation type="submission" date="2010-08" db="EMBL/GenBank/DDBJ databases">
        <title>Complete sequence of Fibrobacter succinogenes subsp. succinogenes S85.</title>
        <authorList>
            <person name="Durkin A.S."/>
            <person name="Nelson K.E."/>
            <person name="Morrison M."/>
            <person name="Forsberg C.W."/>
            <person name="Wilson D.B."/>
            <person name="Russell J.B."/>
            <person name="Cann I.K.O."/>
            <person name="Mackie R.I."/>
            <person name="White B.A."/>
        </authorList>
    </citation>
    <scope>NUCLEOTIDE SEQUENCE [LARGE SCALE GENOMIC DNA]</scope>
    <source>
        <strain evidence="3">ATCC 19169 / S85</strain>
    </source>
</reference>
<dbReference type="KEGG" id="fsc:FSU_1384"/>
<dbReference type="Proteomes" id="UP000000517">
    <property type="component" value="Chromosome"/>
</dbReference>
<evidence type="ECO:0000313" key="2">
    <source>
        <dbReference type="EMBL" id="ADL26654.1"/>
    </source>
</evidence>
<evidence type="ECO:0000313" key="4">
    <source>
        <dbReference type="Proteomes" id="UP000001497"/>
    </source>
</evidence>
<dbReference type="EMBL" id="CP002158">
    <property type="protein sequence ID" value="ADL26654.1"/>
    <property type="molecule type" value="Genomic_DNA"/>
</dbReference>
<dbReference type="EMBL" id="CP001792">
    <property type="protein sequence ID" value="ACX74543.1"/>
    <property type="molecule type" value="Genomic_DNA"/>
</dbReference>